<feature type="compositionally biased region" description="Polar residues" evidence="1">
    <location>
        <begin position="71"/>
        <end position="85"/>
    </location>
</feature>
<dbReference type="Proteomes" id="UP000765509">
    <property type="component" value="Unassembled WGS sequence"/>
</dbReference>
<feature type="compositionally biased region" description="Low complexity" evidence="1">
    <location>
        <begin position="86"/>
        <end position="97"/>
    </location>
</feature>
<comment type="caution">
    <text evidence="2">The sequence shown here is derived from an EMBL/GenBank/DDBJ whole genome shotgun (WGS) entry which is preliminary data.</text>
</comment>
<dbReference type="AlphaFoldDB" id="A0A9Q3K267"/>
<evidence type="ECO:0000313" key="2">
    <source>
        <dbReference type="EMBL" id="MBW0572939.1"/>
    </source>
</evidence>
<gene>
    <name evidence="2" type="ORF">O181_112654</name>
</gene>
<feature type="compositionally biased region" description="Basic residues" evidence="1">
    <location>
        <begin position="113"/>
        <end position="123"/>
    </location>
</feature>
<evidence type="ECO:0000256" key="1">
    <source>
        <dbReference type="SAM" id="MobiDB-lite"/>
    </source>
</evidence>
<accession>A0A9Q3K267</accession>
<dbReference type="EMBL" id="AVOT02091039">
    <property type="protein sequence ID" value="MBW0572939.1"/>
    <property type="molecule type" value="Genomic_DNA"/>
</dbReference>
<feature type="region of interest" description="Disordered" evidence="1">
    <location>
        <begin position="71"/>
        <end position="130"/>
    </location>
</feature>
<keyword evidence="3" id="KW-1185">Reference proteome</keyword>
<organism evidence="2 3">
    <name type="scientific">Austropuccinia psidii MF-1</name>
    <dbReference type="NCBI Taxonomy" id="1389203"/>
    <lineage>
        <taxon>Eukaryota</taxon>
        <taxon>Fungi</taxon>
        <taxon>Dikarya</taxon>
        <taxon>Basidiomycota</taxon>
        <taxon>Pucciniomycotina</taxon>
        <taxon>Pucciniomycetes</taxon>
        <taxon>Pucciniales</taxon>
        <taxon>Sphaerophragmiaceae</taxon>
        <taxon>Austropuccinia</taxon>
    </lineage>
</organism>
<sequence>MENKRFNLASHWAEIGAILHEICLKEISFKYLMLITKGWNPTRQLRLLEGRATRIRENQATIQAIEEQLNQTSPTMIPSGSVNKPGSTGTTHHSGTSRSVAKSHHSLQSQVVSRRRQGYKGKNKPSFIQRERESDPVIQKLFELVEEVHKSQKQLQIPLESEALLIEIIPILRMNTIFTHLRVT</sequence>
<evidence type="ECO:0000313" key="3">
    <source>
        <dbReference type="Proteomes" id="UP000765509"/>
    </source>
</evidence>
<proteinExistence type="predicted"/>
<reference evidence="2" key="1">
    <citation type="submission" date="2021-03" db="EMBL/GenBank/DDBJ databases">
        <title>Draft genome sequence of rust myrtle Austropuccinia psidii MF-1, a brazilian biotype.</title>
        <authorList>
            <person name="Quecine M.C."/>
            <person name="Pachon D.M.R."/>
            <person name="Bonatelli M.L."/>
            <person name="Correr F.H."/>
            <person name="Franceschini L.M."/>
            <person name="Leite T.F."/>
            <person name="Margarido G.R.A."/>
            <person name="Almeida C.A."/>
            <person name="Ferrarezi J.A."/>
            <person name="Labate C.A."/>
        </authorList>
    </citation>
    <scope>NUCLEOTIDE SEQUENCE</scope>
    <source>
        <strain evidence="2">MF-1</strain>
    </source>
</reference>
<name>A0A9Q3K267_9BASI</name>
<protein>
    <submittedName>
        <fullName evidence="2">Uncharacterized protein</fullName>
    </submittedName>
</protein>